<evidence type="ECO:0000256" key="8">
    <source>
        <dbReference type="ARBA" id="ARBA00023170"/>
    </source>
</evidence>
<keyword evidence="12" id="KW-1185">Reference proteome</keyword>
<keyword evidence="8" id="KW-0675">Receptor</keyword>
<dbReference type="GO" id="GO:0005886">
    <property type="term" value="C:plasma membrane"/>
    <property type="evidence" value="ECO:0007669"/>
    <property type="project" value="UniProtKB-SubCell"/>
</dbReference>
<reference evidence="13" key="1">
    <citation type="submission" date="2022-11" db="UniProtKB">
        <authorList>
            <consortium name="WormBaseParasite"/>
        </authorList>
    </citation>
    <scope>IDENTIFICATION</scope>
</reference>
<keyword evidence="6 10" id="KW-0472">Membrane</keyword>
<dbReference type="Gene3D" id="1.20.1070.10">
    <property type="entry name" value="Rhodopsin 7-helix transmembrane proteins"/>
    <property type="match status" value="1"/>
</dbReference>
<dbReference type="OMA" id="IRIGYLW"/>
<sequence length="147" mass="16674">MNANMNMNVSQHYSHSINFYYLPLGLLSLMAIFGNLMVIVSVIVEKRLRALATNHFVASLALSDLLVGALVMPFGVYIKMNNNSWDLGRTWCQFHLSSTVFSTAASILNLVAISIDRRTSYTLALEDLHKVQDNIRIGYLWPQIYKF</sequence>
<keyword evidence="4 10" id="KW-1133">Transmembrane helix</keyword>
<evidence type="ECO:0000256" key="10">
    <source>
        <dbReference type="SAM" id="Phobius"/>
    </source>
</evidence>
<dbReference type="PANTHER" id="PTHR24248">
    <property type="entry name" value="ADRENERGIC RECEPTOR-RELATED G-PROTEIN COUPLED RECEPTOR"/>
    <property type="match status" value="1"/>
</dbReference>
<comment type="subcellular location">
    <subcellularLocation>
        <location evidence="1">Cell membrane</location>
        <topology evidence="1">Multi-pass membrane protein</topology>
    </subcellularLocation>
</comment>
<dbReference type="InterPro" id="IPR000276">
    <property type="entry name" value="GPCR_Rhodpsn"/>
</dbReference>
<evidence type="ECO:0000256" key="5">
    <source>
        <dbReference type="ARBA" id="ARBA00023040"/>
    </source>
</evidence>
<evidence type="ECO:0000256" key="6">
    <source>
        <dbReference type="ARBA" id="ARBA00023136"/>
    </source>
</evidence>
<evidence type="ECO:0000256" key="4">
    <source>
        <dbReference type="ARBA" id="ARBA00022989"/>
    </source>
</evidence>
<keyword evidence="9" id="KW-0807">Transducer</keyword>
<evidence type="ECO:0000313" key="12">
    <source>
        <dbReference type="Proteomes" id="UP000887565"/>
    </source>
</evidence>
<evidence type="ECO:0000256" key="2">
    <source>
        <dbReference type="ARBA" id="ARBA00022475"/>
    </source>
</evidence>
<keyword evidence="2" id="KW-1003">Cell membrane</keyword>
<keyword evidence="3 10" id="KW-0812">Transmembrane</keyword>
<dbReference type="WBParaSite" id="nRc.2.0.1.t20427-RA">
    <property type="protein sequence ID" value="nRc.2.0.1.t20427-RA"/>
    <property type="gene ID" value="nRc.2.0.1.g20427"/>
</dbReference>
<dbReference type="PROSITE" id="PS50262">
    <property type="entry name" value="G_PROTEIN_RECEP_F1_2"/>
    <property type="match status" value="1"/>
</dbReference>
<dbReference type="PANTHER" id="PTHR24248:SF125">
    <property type="entry name" value="DOPAMINE D2-LIKE RECEPTOR"/>
    <property type="match status" value="1"/>
</dbReference>
<name>A0A915J3Z6_ROMCU</name>
<dbReference type="GO" id="GO:0004930">
    <property type="term" value="F:G protein-coupled receptor activity"/>
    <property type="evidence" value="ECO:0007669"/>
    <property type="project" value="UniProtKB-KW"/>
</dbReference>
<evidence type="ECO:0000259" key="11">
    <source>
        <dbReference type="PROSITE" id="PS50262"/>
    </source>
</evidence>
<evidence type="ECO:0000256" key="3">
    <source>
        <dbReference type="ARBA" id="ARBA00022692"/>
    </source>
</evidence>
<accession>A0A915J3Z6</accession>
<feature type="transmembrane region" description="Helical" evidence="10">
    <location>
        <begin position="96"/>
        <end position="115"/>
    </location>
</feature>
<keyword evidence="7" id="KW-1015">Disulfide bond</keyword>
<evidence type="ECO:0000256" key="9">
    <source>
        <dbReference type="ARBA" id="ARBA00023224"/>
    </source>
</evidence>
<feature type="domain" description="G-protein coupled receptors family 1 profile" evidence="11">
    <location>
        <begin position="34"/>
        <end position="147"/>
    </location>
</feature>
<feature type="transmembrane region" description="Helical" evidence="10">
    <location>
        <begin position="56"/>
        <end position="76"/>
    </location>
</feature>
<dbReference type="InterPro" id="IPR017452">
    <property type="entry name" value="GPCR_Rhodpsn_7TM"/>
</dbReference>
<dbReference type="SUPFAM" id="SSF81321">
    <property type="entry name" value="Family A G protein-coupled receptor-like"/>
    <property type="match status" value="1"/>
</dbReference>
<dbReference type="Proteomes" id="UP000887565">
    <property type="component" value="Unplaced"/>
</dbReference>
<proteinExistence type="predicted"/>
<protein>
    <submittedName>
        <fullName evidence="13">G-protein coupled receptors family 1 profile domain-containing protein</fullName>
    </submittedName>
</protein>
<organism evidence="12 13">
    <name type="scientific">Romanomermis culicivorax</name>
    <name type="common">Nematode worm</name>
    <dbReference type="NCBI Taxonomy" id="13658"/>
    <lineage>
        <taxon>Eukaryota</taxon>
        <taxon>Metazoa</taxon>
        <taxon>Ecdysozoa</taxon>
        <taxon>Nematoda</taxon>
        <taxon>Enoplea</taxon>
        <taxon>Dorylaimia</taxon>
        <taxon>Mermithida</taxon>
        <taxon>Mermithoidea</taxon>
        <taxon>Mermithidae</taxon>
        <taxon>Romanomermis</taxon>
    </lineage>
</organism>
<evidence type="ECO:0000313" key="13">
    <source>
        <dbReference type="WBParaSite" id="nRc.2.0.1.t20427-RA"/>
    </source>
</evidence>
<evidence type="ECO:0000256" key="1">
    <source>
        <dbReference type="ARBA" id="ARBA00004651"/>
    </source>
</evidence>
<dbReference type="AlphaFoldDB" id="A0A915J3Z6"/>
<keyword evidence="5" id="KW-0297">G-protein coupled receptor</keyword>
<dbReference type="PRINTS" id="PR00237">
    <property type="entry name" value="GPCRRHODOPSN"/>
</dbReference>
<feature type="transmembrane region" description="Helical" evidence="10">
    <location>
        <begin position="20"/>
        <end position="44"/>
    </location>
</feature>
<dbReference type="Pfam" id="PF00001">
    <property type="entry name" value="7tm_1"/>
    <property type="match status" value="1"/>
</dbReference>
<evidence type="ECO:0000256" key="7">
    <source>
        <dbReference type="ARBA" id="ARBA00023157"/>
    </source>
</evidence>